<evidence type="ECO:0000313" key="1">
    <source>
        <dbReference type="EMBL" id="VEH67120.1"/>
    </source>
</evidence>
<dbReference type="AlphaFoldDB" id="A0A3S4U7J4"/>
<organism evidence="1 2">
    <name type="scientific">Rodentibacter pneumotropicus</name>
    <dbReference type="NCBI Taxonomy" id="758"/>
    <lineage>
        <taxon>Bacteria</taxon>
        <taxon>Pseudomonadati</taxon>
        <taxon>Pseudomonadota</taxon>
        <taxon>Gammaproteobacteria</taxon>
        <taxon>Pasteurellales</taxon>
        <taxon>Pasteurellaceae</taxon>
        <taxon>Rodentibacter</taxon>
    </lineage>
</organism>
<name>A0A3S4U7J4_9PAST</name>
<reference evidence="1 2" key="1">
    <citation type="submission" date="2018-12" db="EMBL/GenBank/DDBJ databases">
        <authorList>
            <consortium name="Pathogen Informatics"/>
        </authorList>
    </citation>
    <scope>NUCLEOTIDE SEQUENCE [LARGE SCALE GENOMIC DNA]</scope>
    <source>
        <strain evidence="1 2">NCTC8284</strain>
    </source>
</reference>
<gene>
    <name evidence="1" type="ORF">NCTC8284_02306</name>
</gene>
<evidence type="ECO:0000313" key="2">
    <source>
        <dbReference type="Proteomes" id="UP000278733"/>
    </source>
</evidence>
<accession>A0A3S4U7J4</accession>
<protein>
    <submittedName>
        <fullName evidence="1">Uncharacterized protein</fullName>
    </submittedName>
</protein>
<dbReference type="EMBL" id="LR134405">
    <property type="protein sequence ID" value="VEH67120.1"/>
    <property type="molecule type" value="Genomic_DNA"/>
</dbReference>
<sequence length="65" mass="7980">MKLREVFRGEWLYIPRCQTALRVLRNYHFKADYDHLTQTKKHRGVWQCWNSALNIRFLIVKAGRF</sequence>
<dbReference type="Proteomes" id="UP000278733">
    <property type="component" value="Chromosome"/>
</dbReference>
<dbReference type="KEGG" id="rpne:NCTC8284_02306"/>
<proteinExistence type="predicted"/>